<gene>
    <name evidence="2" type="ORF">LCGC14_2170420</name>
</gene>
<evidence type="ECO:0008006" key="3">
    <source>
        <dbReference type="Google" id="ProtNLM"/>
    </source>
</evidence>
<dbReference type="InterPro" id="IPR012902">
    <property type="entry name" value="N_methyl_site"/>
</dbReference>
<sequence>MTADGGQRRISAPAKPGAFTLVELLIVIVIVAILVTIIMPTVGRARDMVRDAICLTNHRSMVTALLAYHSQWETFPYNYAHYSPYSGNDERWALGCISPYLQGGATSQVDLRGLDEGEFPRAYVCPSADLDAIYLPNPDDKYHASYWTNISIRVNRGWRGPKNSGVSGLFCSWPDNTVYPPGWDVNSGGAARLKRCWQSNHWRSVYQPTLQSLPLPGRTVFTGCTNNTAQETLPGANGQPVPLYHATYPGEWLTRPGWGRMHGSMSFDRHNEKQLMSYLDGSARALTHQYLDDNYYWWTSSEGEKEHTGAFMLEFTANYSCGGSAIHILPAKVVE</sequence>
<keyword evidence="1" id="KW-0472">Membrane</keyword>
<dbReference type="Pfam" id="PF07963">
    <property type="entry name" value="N_methyl"/>
    <property type="match status" value="1"/>
</dbReference>
<evidence type="ECO:0000313" key="2">
    <source>
        <dbReference type="EMBL" id="KKL63906.1"/>
    </source>
</evidence>
<dbReference type="PANTHER" id="PTHR30093">
    <property type="entry name" value="GENERAL SECRETION PATHWAY PROTEIN G"/>
    <property type="match status" value="1"/>
</dbReference>
<organism evidence="2">
    <name type="scientific">marine sediment metagenome</name>
    <dbReference type="NCBI Taxonomy" id="412755"/>
    <lineage>
        <taxon>unclassified sequences</taxon>
        <taxon>metagenomes</taxon>
        <taxon>ecological metagenomes</taxon>
    </lineage>
</organism>
<protein>
    <recommendedName>
        <fullName evidence="3">Type II secretion system protein GspG C-terminal domain-containing protein</fullName>
    </recommendedName>
</protein>
<name>A0A0F9ECF6_9ZZZZ</name>
<dbReference type="EMBL" id="LAZR01028009">
    <property type="protein sequence ID" value="KKL63906.1"/>
    <property type="molecule type" value="Genomic_DNA"/>
</dbReference>
<proteinExistence type="predicted"/>
<dbReference type="SUPFAM" id="SSF54523">
    <property type="entry name" value="Pili subunits"/>
    <property type="match status" value="1"/>
</dbReference>
<keyword evidence="1" id="KW-1133">Transmembrane helix</keyword>
<accession>A0A0F9ECF6</accession>
<comment type="caution">
    <text evidence="2">The sequence shown here is derived from an EMBL/GenBank/DDBJ whole genome shotgun (WGS) entry which is preliminary data.</text>
</comment>
<keyword evidence="1" id="KW-0812">Transmembrane</keyword>
<dbReference type="InterPro" id="IPR045584">
    <property type="entry name" value="Pilin-like"/>
</dbReference>
<dbReference type="NCBIfam" id="TIGR02532">
    <property type="entry name" value="IV_pilin_GFxxxE"/>
    <property type="match status" value="1"/>
</dbReference>
<reference evidence="2" key="1">
    <citation type="journal article" date="2015" name="Nature">
        <title>Complex archaea that bridge the gap between prokaryotes and eukaryotes.</title>
        <authorList>
            <person name="Spang A."/>
            <person name="Saw J.H."/>
            <person name="Jorgensen S.L."/>
            <person name="Zaremba-Niedzwiedzka K."/>
            <person name="Martijn J."/>
            <person name="Lind A.E."/>
            <person name="van Eijk R."/>
            <person name="Schleper C."/>
            <person name="Guy L."/>
            <person name="Ettema T.J."/>
        </authorList>
    </citation>
    <scope>NUCLEOTIDE SEQUENCE</scope>
</reference>
<dbReference type="AlphaFoldDB" id="A0A0F9ECF6"/>
<dbReference type="Gene3D" id="3.30.700.10">
    <property type="entry name" value="Glycoprotein, Type 4 Pilin"/>
    <property type="match status" value="1"/>
</dbReference>
<feature type="transmembrane region" description="Helical" evidence="1">
    <location>
        <begin position="18"/>
        <end position="40"/>
    </location>
</feature>
<evidence type="ECO:0000256" key="1">
    <source>
        <dbReference type="SAM" id="Phobius"/>
    </source>
</evidence>